<dbReference type="PROSITE" id="PS51257">
    <property type="entry name" value="PROKAR_LIPOPROTEIN"/>
    <property type="match status" value="1"/>
</dbReference>
<dbReference type="GO" id="GO:0007155">
    <property type="term" value="P:cell adhesion"/>
    <property type="evidence" value="ECO:0007669"/>
    <property type="project" value="InterPro"/>
</dbReference>
<accession>A0A839QDZ4</accession>
<dbReference type="GO" id="GO:0030313">
    <property type="term" value="C:cell envelope"/>
    <property type="evidence" value="ECO:0007669"/>
    <property type="project" value="UniProtKB-SubCell"/>
</dbReference>
<dbReference type="RefSeq" id="WP_183509746.1">
    <property type="nucleotide sequence ID" value="NZ_BAABGK010000103.1"/>
</dbReference>
<dbReference type="GO" id="GO:0046872">
    <property type="term" value="F:metal ion binding"/>
    <property type="evidence" value="ECO:0007669"/>
    <property type="project" value="UniProtKB-KW"/>
</dbReference>
<sequence length="316" mass="33026">MRRSSTLAVLATIATLSLASCASEPASSAGTRLNVVASTTVYADLVRQVGGEDITTTAIITRTSQDPHSYEATPRDKLAVSKADLVIENGGGYDAFMEPLVKSSGKPADRVVSVVDLAPAVELAEAAGRPTDHDGHDHGGFNEHLWYDLPTMRALITKIAETLTEADPGSADLFADNATKLDADLGALEKRLAALRKRAEGRTFAATEPVAAYLLTGAGLRDETPHGFGEAVEGGLDVPPLVLNELKTALEHGDIDLLALNTQTASDQTAAIAGQAKANGVPVLEFTETLPGSLDFQGWMSGNITALEDVPGLGTR</sequence>
<dbReference type="EMBL" id="JACHVS010000001">
    <property type="protein sequence ID" value="MBB2994369.1"/>
    <property type="molecule type" value="Genomic_DNA"/>
</dbReference>
<evidence type="ECO:0000313" key="8">
    <source>
        <dbReference type="Proteomes" id="UP000523000"/>
    </source>
</evidence>
<evidence type="ECO:0000256" key="1">
    <source>
        <dbReference type="ARBA" id="ARBA00004196"/>
    </source>
</evidence>
<evidence type="ECO:0000256" key="2">
    <source>
        <dbReference type="ARBA" id="ARBA00022448"/>
    </source>
</evidence>
<dbReference type="Proteomes" id="UP000523000">
    <property type="component" value="Unassembled WGS sequence"/>
</dbReference>
<evidence type="ECO:0000256" key="4">
    <source>
        <dbReference type="ARBA" id="ARBA00022729"/>
    </source>
</evidence>
<comment type="subcellular location">
    <subcellularLocation>
        <location evidence="1">Cell envelope</location>
    </subcellularLocation>
</comment>
<evidence type="ECO:0000313" key="7">
    <source>
        <dbReference type="EMBL" id="MBB2994369.1"/>
    </source>
</evidence>
<name>A0A839QDZ4_9MICC</name>
<dbReference type="InterPro" id="IPR006127">
    <property type="entry name" value="ZnuA-like"/>
</dbReference>
<dbReference type="PRINTS" id="PR00690">
    <property type="entry name" value="ADHESNFAMILY"/>
</dbReference>
<dbReference type="PANTHER" id="PTHR42953">
    <property type="entry name" value="HIGH-AFFINITY ZINC UPTAKE SYSTEM PROTEIN ZNUA-RELATED"/>
    <property type="match status" value="1"/>
</dbReference>
<evidence type="ECO:0000256" key="5">
    <source>
        <dbReference type="RuleBase" id="RU003512"/>
    </source>
</evidence>
<dbReference type="Gene3D" id="3.40.50.1980">
    <property type="entry name" value="Nitrogenase molybdenum iron protein domain"/>
    <property type="match status" value="1"/>
</dbReference>
<protein>
    <submittedName>
        <fullName evidence="7">Zinc/manganese transport system substrate-binding protein</fullName>
    </submittedName>
</protein>
<comment type="caution">
    <text evidence="7">The sequence shown here is derived from an EMBL/GenBank/DDBJ whole genome shotgun (WGS) entry which is preliminary data.</text>
</comment>
<dbReference type="GO" id="GO:0030001">
    <property type="term" value="P:metal ion transport"/>
    <property type="evidence" value="ECO:0007669"/>
    <property type="project" value="InterPro"/>
</dbReference>
<feature type="signal peptide" evidence="6">
    <location>
        <begin position="1"/>
        <end position="22"/>
    </location>
</feature>
<gene>
    <name evidence="7" type="ORF">E9229_000560</name>
</gene>
<keyword evidence="3" id="KW-0479">Metal-binding</keyword>
<reference evidence="7 8" key="1">
    <citation type="submission" date="2020-08" db="EMBL/GenBank/DDBJ databases">
        <title>Sequencing the genomes of 1000 actinobacteria strains.</title>
        <authorList>
            <person name="Klenk H.-P."/>
        </authorList>
    </citation>
    <scope>NUCLEOTIDE SEQUENCE [LARGE SCALE GENOMIC DNA]</scope>
    <source>
        <strain evidence="7 8">DSM 22826</strain>
    </source>
</reference>
<keyword evidence="4 6" id="KW-0732">Signal</keyword>
<dbReference type="PANTHER" id="PTHR42953:SF1">
    <property type="entry name" value="METAL-BINDING PROTEIN HI_0362-RELATED"/>
    <property type="match status" value="1"/>
</dbReference>
<comment type="similarity">
    <text evidence="5">Belongs to the bacterial solute-binding protein 9 family.</text>
</comment>
<evidence type="ECO:0000256" key="3">
    <source>
        <dbReference type="ARBA" id="ARBA00022723"/>
    </source>
</evidence>
<evidence type="ECO:0000256" key="6">
    <source>
        <dbReference type="SAM" id="SignalP"/>
    </source>
</evidence>
<feature type="chain" id="PRO_5039400835" evidence="6">
    <location>
        <begin position="23"/>
        <end position="316"/>
    </location>
</feature>
<dbReference type="InterPro" id="IPR006128">
    <property type="entry name" value="Lipoprotein_PsaA-like"/>
</dbReference>
<organism evidence="7 8">
    <name type="scientific">Paeniglutamicibacter cryotolerans</name>
    <dbReference type="NCBI Taxonomy" id="670079"/>
    <lineage>
        <taxon>Bacteria</taxon>
        <taxon>Bacillati</taxon>
        <taxon>Actinomycetota</taxon>
        <taxon>Actinomycetes</taxon>
        <taxon>Micrococcales</taxon>
        <taxon>Micrococcaceae</taxon>
        <taxon>Paeniglutamicibacter</taxon>
    </lineage>
</organism>
<proteinExistence type="inferred from homology"/>
<dbReference type="AlphaFoldDB" id="A0A839QDZ4"/>
<dbReference type="Pfam" id="PF01297">
    <property type="entry name" value="ZnuA"/>
    <property type="match status" value="1"/>
</dbReference>
<dbReference type="InterPro" id="IPR050492">
    <property type="entry name" value="Bact_metal-bind_prot9"/>
</dbReference>
<keyword evidence="2 5" id="KW-0813">Transport</keyword>
<dbReference type="SUPFAM" id="SSF53807">
    <property type="entry name" value="Helical backbone' metal receptor"/>
    <property type="match status" value="1"/>
</dbReference>
<keyword evidence="8" id="KW-1185">Reference proteome</keyword>